<accession>B9TJG7</accession>
<keyword evidence="3" id="KW-1185">Reference proteome</keyword>
<dbReference type="InParanoid" id="B9TJG7"/>
<sequence length="176" mass="20363">MPSGLQYLFMEAAREINGKQSYFSATGEFPAYRNSDVPQSPIAHEFLADQSSWILRYLPFWVAGLLSKMIGIAMPLAALLLPLFRRFATLSLRPSDRRLKRAYGELRRLEREVSGQMDIQALLTGIKRIEIFERYIEDINAPAELMLEYYTLRCSIALAREKLRSRIDRYDDATFT</sequence>
<evidence type="ECO:0000313" key="3">
    <source>
        <dbReference type="Proteomes" id="UP000008311"/>
    </source>
</evidence>
<evidence type="ECO:0000256" key="1">
    <source>
        <dbReference type="SAM" id="Phobius"/>
    </source>
</evidence>
<keyword evidence="1" id="KW-0472">Membrane</keyword>
<keyword evidence="1" id="KW-0812">Transmembrane</keyword>
<dbReference type="AlphaFoldDB" id="B9TJG7"/>
<dbReference type="EMBL" id="EQ983857">
    <property type="protein sequence ID" value="EEF23997.1"/>
    <property type="molecule type" value="Genomic_DNA"/>
</dbReference>
<protein>
    <submittedName>
        <fullName evidence="2">Uncharacterized protein</fullName>
    </submittedName>
</protein>
<dbReference type="Proteomes" id="UP000008311">
    <property type="component" value="Unassembled WGS sequence"/>
</dbReference>
<evidence type="ECO:0000313" key="2">
    <source>
        <dbReference type="EMBL" id="EEF23997.1"/>
    </source>
</evidence>
<name>B9TJG7_RICCO</name>
<feature type="transmembrane region" description="Helical" evidence="1">
    <location>
        <begin position="60"/>
        <end position="84"/>
    </location>
</feature>
<reference evidence="3" key="1">
    <citation type="journal article" date="2010" name="Nat. Biotechnol.">
        <title>Draft genome sequence of the oilseed species Ricinus communis.</title>
        <authorList>
            <person name="Chan A.P."/>
            <person name="Crabtree J."/>
            <person name="Zhao Q."/>
            <person name="Lorenzi H."/>
            <person name="Orvis J."/>
            <person name="Puiu D."/>
            <person name="Melake-Berhan A."/>
            <person name="Jones K.M."/>
            <person name="Redman J."/>
            <person name="Chen G."/>
            <person name="Cahoon E.B."/>
            <person name="Gedil M."/>
            <person name="Stanke M."/>
            <person name="Haas B.J."/>
            <person name="Wortman J.R."/>
            <person name="Fraser-Liggett C.M."/>
            <person name="Ravel J."/>
            <person name="Rabinowicz P.D."/>
        </authorList>
    </citation>
    <scope>NUCLEOTIDE SEQUENCE [LARGE SCALE GENOMIC DNA]</scope>
    <source>
        <strain evidence="3">cv. Hale</strain>
    </source>
</reference>
<keyword evidence="1" id="KW-1133">Transmembrane helix</keyword>
<proteinExistence type="predicted"/>
<organism evidence="2 3">
    <name type="scientific">Ricinus communis</name>
    <name type="common">Castor bean</name>
    <dbReference type="NCBI Taxonomy" id="3988"/>
    <lineage>
        <taxon>Eukaryota</taxon>
        <taxon>Viridiplantae</taxon>
        <taxon>Streptophyta</taxon>
        <taxon>Embryophyta</taxon>
        <taxon>Tracheophyta</taxon>
        <taxon>Spermatophyta</taxon>
        <taxon>Magnoliopsida</taxon>
        <taxon>eudicotyledons</taxon>
        <taxon>Gunneridae</taxon>
        <taxon>Pentapetalae</taxon>
        <taxon>rosids</taxon>
        <taxon>fabids</taxon>
        <taxon>Malpighiales</taxon>
        <taxon>Euphorbiaceae</taxon>
        <taxon>Acalyphoideae</taxon>
        <taxon>Acalypheae</taxon>
        <taxon>Ricinus</taxon>
    </lineage>
</organism>
<gene>
    <name evidence="2" type="ORF">RCOM_1812120</name>
</gene>